<sequence length="266" mass="30288">MANDNSSNTASDAAADANLRAFAEADHLDCIDEALANQDLVPTAPWGMAVYRTAYGDEVAWRRMLDQLETTVAESLDMHGRSDLLARHQLVVFEDAATLDGVVPDEVRARFTQWAGEELRRHWRPEKERRRTRRPRGGWTLTARVGEICLESLDHMSYPVVMLMRKAWVEEAAAGNHAEEGKEEEEEEEGYNDEEDIGWMYLPVLNYVECCNQLHDTEVWDMGCYVAQCQRRTGNTVLSVATPSQMDADNYVERLRGQQTVRHPTI</sequence>
<protein>
    <submittedName>
        <fullName evidence="1">Uncharacterized protein</fullName>
    </submittedName>
</protein>
<evidence type="ECO:0000313" key="1">
    <source>
        <dbReference type="EMBL" id="KAK8070054.1"/>
    </source>
</evidence>
<gene>
    <name evidence="1" type="ORF">PG994_006670</name>
</gene>
<organism evidence="1 2">
    <name type="scientific">Apiospora phragmitis</name>
    <dbReference type="NCBI Taxonomy" id="2905665"/>
    <lineage>
        <taxon>Eukaryota</taxon>
        <taxon>Fungi</taxon>
        <taxon>Dikarya</taxon>
        <taxon>Ascomycota</taxon>
        <taxon>Pezizomycotina</taxon>
        <taxon>Sordariomycetes</taxon>
        <taxon>Xylariomycetidae</taxon>
        <taxon>Amphisphaeriales</taxon>
        <taxon>Apiosporaceae</taxon>
        <taxon>Apiospora</taxon>
    </lineage>
</organism>
<keyword evidence="2" id="KW-1185">Reference proteome</keyword>
<dbReference type="RefSeq" id="XP_066717348.1">
    <property type="nucleotide sequence ID" value="XM_066858079.1"/>
</dbReference>
<dbReference type="GeneID" id="92091142"/>
<proteinExistence type="predicted"/>
<accession>A0ABR1VJC7</accession>
<dbReference type="Proteomes" id="UP001480595">
    <property type="component" value="Unassembled WGS sequence"/>
</dbReference>
<evidence type="ECO:0000313" key="2">
    <source>
        <dbReference type="Proteomes" id="UP001480595"/>
    </source>
</evidence>
<comment type="caution">
    <text evidence="1">The sequence shown here is derived from an EMBL/GenBank/DDBJ whole genome shotgun (WGS) entry which is preliminary data.</text>
</comment>
<name>A0ABR1VJC7_9PEZI</name>
<reference evidence="1 2" key="1">
    <citation type="submission" date="2023-01" db="EMBL/GenBank/DDBJ databases">
        <title>Analysis of 21 Apiospora genomes using comparative genomics revels a genus with tremendous synthesis potential of carbohydrate active enzymes and secondary metabolites.</title>
        <authorList>
            <person name="Sorensen T."/>
        </authorList>
    </citation>
    <scope>NUCLEOTIDE SEQUENCE [LARGE SCALE GENOMIC DNA]</scope>
    <source>
        <strain evidence="1 2">CBS 135458</strain>
    </source>
</reference>
<dbReference type="EMBL" id="JAQQWL010000006">
    <property type="protein sequence ID" value="KAK8070054.1"/>
    <property type="molecule type" value="Genomic_DNA"/>
</dbReference>